<dbReference type="Proteomes" id="UP000320055">
    <property type="component" value="Unassembled WGS sequence"/>
</dbReference>
<keyword evidence="2" id="KW-1185">Reference proteome</keyword>
<sequence>MALPAVLLIYTQQLSICLTKNIIVKYLLKCQALKNQALVGLINQAIAYKAMLEYIA</sequence>
<proteinExistence type="predicted"/>
<evidence type="ECO:0000313" key="1">
    <source>
        <dbReference type="EMBL" id="VEP16340.1"/>
    </source>
</evidence>
<accession>A0A563VY48</accession>
<organism evidence="1 2">
    <name type="scientific">Hyella patelloides LEGE 07179</name>
    <dbReference type="NCBI Taxonomy" id="945734"/>
    <lineage>
        <taxon>Bacteria</taxon>
        <taxon>Bacillati</taxon>
        <taxon>Cyanobacteriota</taxon>
        <taxon>Cyanophyceae</taxon>
        <taxon>Pleurocapsales</taxon>
        <taxon>Hyellaceae</taxon>
        <taxon>Hyella</taxon>
    </lineage>
</organism>
<dbReference type="EMBL" id="CAACVJ010000378">
    <property type="protein sequence ID" value="VEP16340.1"/>
    <property type="molecule type" value="Genomic_DNA"/>
</dbReference>
<name>A0A563VY48_9CYAN</name>
<evidence type="ECO:0000313" key="2">
    <source>
        <dbReference type="Proteomes" id="UP000320055"/>
    </source>
</evidence>
<gene>
    <name evidence="1" type="ORF">H1P_4390004</name>
</gene>
<dbReference type="AlphaFoldDB" id="A0A563VY48"/>
<reference evidence="1 2" key="1">
    <citation type="submission" date="2019-01" db="EMBL/GenBank/DDBJ databases">
        <authorList>
            <person name="Brito A."/>
        </authorList>
    </citation>
    <scope>NUCLEOTIDE SEQUENCE [LARGE SCALE GENOMIC DNA]</scope>
    <source>
        <strain evidence="1">1</strain>
    </source>
</reference>
<protein>
    <submittedName>
        <fullName evidence="1">Uncharacterized protein</fullName>
    </submittedName>
</protein>